<feature type="region of interest" description="Disordered" evidence="6">
    <location>
        <begin position="1"/>
        <end position="20"/>
    </location>
</feature>
<evidence type="ECO:0000256" key="3">
    <source>
        <dbReference type="ARBA" id="ARBA00023127"/>
    </source>
</evidence>
<name>A0A564XZA4_HYMDI</name>
<feature type="domain" description="Cyclin-like" evidence="7">
    <location>
        <begin position="266"/>
        <end position="352"/>
    </location>
</feature>
<dbReference type="InterPro" id="IPR013763">
    <property type="entry name" value="Cyclin-like_dom"/>
</dbReference>
<evidence type="ECO:0008006" key="11">
    <source>
        <dbReference type="Google" id="ProtNLM"/>
    </source>
</evidence>
<keyword evidence="4" id="KW-0131">Cell cycle</keyword>
<dbReference type="InterPro" id="IPR004367">
    <property type="entry name" value="Cyclin_C-dom"/>
</dbReference>
<feature type="domain" description="Cyclin-like" evidence="7">
    <location>
        <begin position="167"/>
        <end position="253"/>
    </location>
</feature>
<dbReference type="GO" id="GO:0016538">
    <property type="term" value="F:cyclin-dependent protein serine/threonine kinase regulator activity"/>
    <property type="evidence" value="ECO:0007669"/>
    <property type="project" value="InterPro"/>
</dbReference>
<dbReference type="InterPro" id="IPR039361">
    <property type="entry name" value="Cyclin"/>
</dbReference>
<keyword evidence="10" id="KW-1185">Reference proteome</keyword>
<dbReference type="InterPro" id="IPR006671">
    <property type="entry name" value="Cyclin_N"/>
</dbReference>
<evidence type="ECO:0000256" key="4">
    <source>
        <dbReference type="ARBA" id="ARBA00023306"/>
    </source>
</evidence>
<reference evidence="9 10" key="1">
    <citation type="submission" date="2019-07" db="EMBL/GenBank/DDBJ databases">
        <authorList>
            <person name="Jastrzebski P J."/>
            <person name="Paukszto L."/>
            <person name="Jastrzebski P J."/>
        </authorList>
    </citation>
    <scope>NUCLEOTIDE SEQUENCE [LARGE SCALE GENOMIC DNA]</scope>
    <source>
        <strain evidence="9 10">WMS-il1</strain>
    </source>
</reference>
<evidence type="ECO:0000313" key="10">
    <source>
        <dbReference type="Proteomes" id="UP000321570"/>
    </source>
</evidence>
<dbReference type="GO" id="GO:0051301">
    <property type="term" value="P:cell division"/>
    <property type="evidence" value="ECO:0007669"/>
    <property type="project" value="UniProtKB-KW"/>
</dbReference>
<gene>
    <name evidence="9" type="ORF">WMSIL1_LOCUS1528</name>
</gene>
<dbReference type="GO" id="GO:0044772">
    <property type="term" value="P:mitotic cell cycle phase transition"/>
    <property type="evidence" value="ECO:0007669"/>
    <property type="project" value="InterPro"/>
</dbReference>
<organism evidence="9 10">
    <name type="scientific">Hymenolepis diminuta</name>
    <name type="common">Rat tapeworm</name>
    <dbReference type="NCBI Taxonomy" id="6216"/>
    <lineage>
        <taxon>Eukaryota</taxon>
        <taxon>Metazoa</taxon>
        <taxon>Spiralia</taxon>
        <taxon>Lophotrochozoa</taxon>
        <taxon>Platyhelminthes</taxon>
        <taxon>Cestoda</taxon>
        <taxon>Eucestoda</taxon>
        <taxon>Cyclophyllidea</taxon>
        <taxon>Hymenolepididae</taxon>
        <taxon>Hymenolepis</taxon>
    </lineage>
</organism>
<feature type="domain" description="Cyclin C-terminal" evidence="8">
    <location>
        <begin position="262"/>
        <end position="385"/>
    </location>
</feature>
<evidence type="ECO:0000259" key="7">
    <source>
        <dbReference type="SMART" id="SM00385"/>
    </source>
</evidence>
<evidence type="ECO:0000256" key="5">
    <source>
        <dbReference type="RuleBase" id="RU000383"/>
    </source>
</evidence>
<dbReference type="PANTHER" id="PTHR10177">
    <property type="entry name" value="CYCLINS"/>
    <property type="match status" value="1"/>
</dbReference>
<dbReference type="SMART" id="SM00385">
    <property type="entry name" value="CYCLIN"/>
    <property type="match status" value="2"/>
</dbReference>
<dbReference type="SUPFAM" id="SSF47954">
    <property type="entry name" value="Cyclin-like"/>
    <property type="match status" value="2"/>
</dbReference>
<dbReference type="SMART" id="SM01332">
    <property type="entry name" value="Cyclin_C"/>
    <property type="match status" value="1"/>
</dbReference>
<keyword evidence="1" id="KW-0132">Cell division</keyword>
<dbReference type="Pfam" id="PF02984">
    <property type="entry name" value="Cyclin_C"/>
    <property type="match status" value="1"/>
</dbReference>
<dbReference type="AlphaFoldDB" id="A0A564XZA4"/>
<dbReference type="Pfam" id="PF00134">
    <property type="entry name" value="Cyclin_N"/>
    <property type="match status" value="1"/>
</dbReference>
<protein>
    <recommendedName>
        <fullName evidence="11">Cyclin N-terminal domain-containing protein</fullName>
    </recommendedName>
</protein>
<evidence type="ECO:0000313" key="9">
    <source>
        <dbReference type="EMBL" id="VUZ40342.1"/>
    </source>
</evidence>
<keyword evidence="2" id="KW-0498">Mitosis</keyword>
<dbReference type="Proteomes" id="UP000321570">
    <property type="component" value="Unassembled WGS sequence"/>
</dbReference>
<sequence length="397" mass="45565">MQSGVQTRSRKSQHKTRNDENAIIVSKQVAKIINTRSRSRVPLVPIDTNPILKRSTRTEKDCKRHQSCVGKTLFSIELCHFSSAVRSAAIDFFKQRCAIRAKCIAKNPTVFLELDKDFGHMHKIDNHIAECSFDYLQMKSILAFRLEHNFMKHCVGLNPRMRYILVDWMVQVHSSFRLLTDTLYLAIGLLDQFLQKACDIVTKNTLQLVGITTLYIAAKYEEMFPPDVHQFCNITEGAFSASQILDCEILILNKLDFDMVIPTPYLFLRRLLLALTANSLTQNMAKYFLEVGYQEYNIIHYGPNCLATMAVCLARAIAMNQPILDRVWDDRISFLSGLLIDDIREPLVIMARGVYRQKEPSKYRSTYTKFGSNDAFQRVSTLPQMESKTMRLIAGEP</sequence>
<dbReference type="InterPro" id="IPR036915">
    <property type="entry name" value="Cyclin-like_sf"/>
</dbReference>
<dbReference type="FunFam" id="1.10.472.10:FF:000001">
    <property type="entry name" value="G2/mitotic-specific cyclin"/>
    <property type="match status" value="1"/>
</dbReference>
<evidence type="ECO:0000256" key="1">
    <source>
        <dbReference type="ARBA" id="ARBA00022618"/>
    </source>
</evidence>
<proteinExistence type="inferred from homology"/>
<keyword evidence="3 5" id="KW-0195">Cyclin</keyword>
<comment type="similarity">
    <text evidence="5">Belongs to the cyclin family.</text>
</comment>
<dbReference type="EMBL" id="CABIJS010000033">
    <property type="protein sequence ID" value="VUZ40342.1"/>
    <property type="molecule type" value="Genomic_DNA"/>
</dbReference>
<evidence type="ECO:0000256" key="6">
    <source>
        <dbReference type="SAM" id="MobiDB-lite"/>
    </source>
</evidence>
<dbReference type="Gene3D" id="1.10.472.10">
    <property type="entry name" value="Cyclin-like"/>
    <property type="match status" value="2"/>
</dbReference>
<evidence type="ECO:0000259" key="8">
    <source>
        <dbReference type="SMART" id="SM01332"/>
    </source>
</evidence>
<accession>A0A564XZA4</accession>
<evidence type="ECO:0000256" key="2">
    <source>
        <dbReference type="ARBA" id="ARBA00022776"/>
    </source>
</evidence>